<dbReference type="SUPFAM" id="SSF51905">
    <property type="entry name" value="FAD/NAD(P)-binding domain"/>
    <property type="match status" value="1"/>
</dbReference>
<dbReference type="RefSeq" id="WP_128218752.1">
    <property type="nucleotide sequence ID" value="NZ_RBZY01000064.1"/>
</dbReference>
<dbReference type="Proteomes" id="UP000285970">
    <property type="component" value="Unassembled WGS sequence"/>
</dbReference>
<dbReference type="GO" id="GO:0005829">
    <property type="term" value="C:cytosol"/>
    <property type="evidence" value="ECO:0007669"/>
    <property type="project" value="TreeGrafter"/>
</dbReference>
<evidence type="ECO:0000313" key="1">
    <source>
        <dbReference type="EMBL" id="RWR16154.1"/>
    </source>
</evidence>
<dbReference type="PANTHER" id="PTHR10668:SF103">
    <property type="entry name" value="PYRIDINE NUCLEOTIDE-DISULFIDE OXIDOREDUCTASE DOMAIN-CONTAINING PROTEIN 2"/>
    <property type="match status" value="1"/>
</dbReference>
<organism evidence="1 2">
    <name type="scientific">Microbacterium enclense</name>
    <dbReference type="NCBI Taxonomy" id="993073"/>
    <lineage>
        <taxon>Bacteria</taxon>
        <taxon>Bacillati</taxon>
        <taxon>Actinomycetota</taxon>
        <taxon>Actinomycetes</taxon>
        <taxon>Micrococcales</taxon>
        <taxon>Microbacteriaceae</taxon>
        <taxon>Microbacterium</taxon>
    </lineage>
</organism>
<reference evidence="1 2" key="1">
    <citation type="journal article" date="2018" name="Front. Microbiol.">
        <title>Novel Insights Into Bacterial Dimethylsulfoniopropionate Catabolism in the East China Sea.</title>
        <authorList>
            <person name="Liu J."/>
            <person name="Liu J."/>
            <person name="Zhang S.H."/>
            <person name="Liang J."/>
            <person name="Lin H."/>
            <person name="Song D."/>
            <person name="Yang G.P."/>
            <person name="Todd J.D."/>
            <person name="Zhang X.H."/>
        </authorList>
    </citation>
    <scope>NUCLEOTIDE SEQUENCE [LARGE SCALE GENOMIC DNA]</scope>
    <source>
        <strain evidence="1 2">ZYFD042</strain>
    </source>
</reference>
<proteinExistence type="predicted"/>
<dbReference type="EMBL" id="RBZY01000064">
    <property type="protein sequence ID" value="RWR16154.1"/>
    <property type="molecule type" value="Genomic_DNA"/>
</dbReference>
<name>A0A443J706_9MICO</name>
<dbReference type="AlphaFoldDB" id="A0A443J706"/>
<sequence length="534" mass="56112">MNPPETTRYDVVIVGGGHNALVAAAYLARAGRSVLILEKQDAVGGAAVSERPWPGVDARLSRYSYLVSLLPRKIIDDLGLHIELRRRRYSSYTPDPADPTRGILIDTQDADATGASFARTLDDTGEAERFAAFGERLAPLGRAVFPTMTEPLPTADEVRARVGDDELWTALTERPVGDLLRASLESDLARGIALTDGLIGTFASSDDASLAQNRCFLYHVIGGETGHWDVPVGGMGAVTAELERAAREAGAEIRTGVDVISISPSGEVTAVTDRSWTFIGEVVLSGVGRAVLARLLTAGGTPTTAPEPEGAQIKVNMLLSRLPRLKDTSVAPEAAFAGTFHVNETMTQLDAAYVTASAGLVPDPLPAEIYCHSLTDPSILGEELRASGAQTLTLFGLQVPHRLIAGEDPVAAGARLLAAAQQSLDSVLAEPLRDCIVEAPDGRLCIEARTTTDLERSLGMVGGDIFHGELQWPWLEAGAAGGGAGATGPAERWGVETGHPRVLLCGSSARRGGAVSGIGGQNAAMAALEILERR</sequence>
<dbReference type="InterPro" id="IPR036188">
    <property type="entry name" value="FAD/NAD-bd_sf"/>
</dbReference>
<dbReference type="Gene3D" id="3.50.50.60">
    <property type="entry name" value="FAD/NAD(P)-binding domain"/>
    <property type="match status" value="2"/>
</dbReference>
<protein>
    <submittedName>
        <fullName evidence="1">NAD(P)/FAD-dependent oxidoreductase</fullName>
    </submittedName>
</protein>
<gene>
    <name evidence="1" type="ORF">D8Y23_14240</name>
</gene>
<comment type="caution">
    <text evidence="1">The sequence shown here is derived from an EMBL/GenBank/DDBJ whole genome shotgun (WGS) entry which is preliminary data.</text>
</comment>
<accession>A0A443J706</accession>
<dbReference type="OrthoDB" id="9774675at2"/>
<evidence type="ECO:0000313" key="2">
    <source>
        <dbReference type="Proteomes" id="UP000285970"/>
    </source>
</evidence>
<dbReference type="Pfam" id="PF13450">
    <property type="entry name" value="NAD_binding_8"/>
    <property type="match status" value="1"/>
</dbReference>
<dbReference type="PANTHER" id="PTHR10668">
    <property type="entry name" value="PHYTOENE DEHYDROGENASE"/>
    <property type="match status" value="1"/>
</dbReference>